<dbReference type="GO" id="GO:0006310">
    <property type="term" value="P:DNA recombination"/>
    <property type="evidence" value="ECO:0007669"/>
    <property type="project" value="UniProtKB-KW"/>
</dbReference>
<keyword evidence="1" id="KW-0227">DNA damage</keyword>
<organism evidence="4 5">
    <name type="scientific">Saponaria officinalis</name>
    <name type="common">Common soapwort</name>
    <name type="synonym">Lychnis saponaria</name>
    <dbReference type="NCBI Taxonomy" id="3572"/>
    <lineage>
        <taxon>Eukaryota</taxon>
        <taxon>Viridiplantae</taxon>
        <taxon>Streptophyta</taxon>
        <taxon>Embryophyta</taxon>
        <taxon>Tracheophyta</taxon>
        <taxon>Spermatophyta</taxon>
        <taxon>Magnoliopsida</taxon>
        <taxon>eudicotyledons</taxon>
        <taxon>Gunneridae</taxon>
        <taxon>Pentapetalae</taxon>
        <taxon>Caryophyllales</taxon>
        <taxon>Caryophyllaceae</taxon>
        <taxon>Caryophylleae</taxon>
        <taxon>Saponaria</taxon>
    </lineage>
</organism>
<keyword evidence="1" id="KW-0547">Nucleotide-binding</keyword>
<name>A0AAW1IJ67_SAPOF</name>
<dbReference type="InterPro" id="IPR049163">
    <property type="entry name" value="Pif1-like_2B_dom"/>
</dbReference>
<dbReference type="Gene3D" id="3.40.50.300">
    <property type="entry name" value="P-loop containing nucleotide triphosphate hydrolases"/>
    <property type="match status" value="1"/>
</dbReference>
<dbReference type="Pfam" id="PF05970">
    <property type="entry name" value="PIF1"/>
    <property type="match status" value="1"/>
</dbReference>
<dbReference type="PANTHER" id="PTHR10492:SF90">
    <property type="entry name" value="ATP-DEPENDENT DNA HELICASE"/>
    <property type="match status" value="1"/>
</dbReference>
<dbReference type="Pfam" id="PF21530">
    <property type="entry name" value="Pif1_2B_dom"/>
    <property type="match status" value="1"/>
</dbReference>
<evidence type="ECO:0000259" key="2">
    <source>
        <dbReference type="Pfam" id="PF05970"/>
    </source>
</evidence>
<keyword evidence="5" id="KW-1185">Reference proteome</keyword>
<evidence type="ECO:0000256" key="1">
    <source>
        <dbReference type="RuleBase" id="RU363044"/>
    </source>
</evidence>
<evidence type="ECO:0000313" key="4">
    <source>
        <dbReference type="EMBL" id="KAK9689723.1"/>
    </source>
</evidence>
<dbReference type="AlphaFoldDB" id="A0AAW1IJ67"/>
<comment type="caution">
    <text evidence="4">The sequence shown here is derived from an EMBL/GenBank/DDBJ whole genome shotgun (WGS) entry which is preliminary data.</text>
</comment>
<dbReference type="InterPro" id="IPR027417">
    <property type="entry name" value="P-loop_NTPase"/>
</dbReference>
<keyword evidence="1" id="KW-0347">Helicase</keyword>
<dbReference type="GO" id="GO:0005524">
    <property type="term" value="F:ATP binding"/>
    <property type="evidence" value="ECO:0007669"/>
    <property type="project" value="UniProtKB-KW"/>
</dbReference>
<feature type="domain" description="DNA helicase Pif1-like DEAD-box helicase" evidence="2">
    <location>
        <begin position="146"/>
        <end position="279"/>
    </location>
</feature>
<evidence type="ECO:0000313" key="5">
    <source>
        <dbReference type="Proteomes" id="UP001443914"/>
    </source>
</evidence>
<comment type="catalytic activity">
    <reaction evidence="1">
        <text>ATP + H2O = ADP + phosphate + H(+)</text>
        <dbReference type="Rhea" id="RHEA:13065"/>
        <dbReference type="ChEBI" id="CHEBI:15377"/>
        <dbReference type="ChEBI" id="CHEBI:15378"/>
        <dbReference type="ChEBI" id="CHEBI:30616"/>
        <dbReference type="ChEBI" id="CHEBI:43474"/>
        <dbReference type="ChEBI" id="CHEBI:456216"/>
        <dbReference type="EC" id="5.6.2.3"/>
    </reaction>
</comment>
<dbReference type="EC" id="5.6.2.3" evidence="1"/>
<keyword evidence="1" id="KW-0378">Hydrolase</keyword>
<dbReference type="Proteomes" id="UP001443914">
    <property type="component" value="Unassembled WGS sequence"/>
</dbReference>
<gene>
    <name evidence="4" type="ORF">RND81_09G077200</name>
</gene>
<keyword evidence="1" id="KW-0067">ATP-binding</keyword>
<feature type="domain" description="DNA helicase Pif1-like 2B" evidence="3">
    <location>
        <begin position="370"/>
        <end position="401"/>
    </location>
</feature>
<dbReference type="PANTHER" id="PTHR10492">
    <property type="match status" value="1"/>
</dbReference>
<dbReference type="GO" id="GO:0043139">
    <property type="term" value="F:5'-3' DNA helicase activity"/>
    <property type="evidence" value="ECO:0007669"/>
    <property type="project" value="UniProtKB-EC"/>
</dbReference>
<dbReference type="EMBL" id="JBDFQZ010000009">
    <property type="protein sequence ID" value="KAK9689723.1"/>
    <property type="molecule type" value="Genomic_DNA"/>
</dbReference>
<comment type="cofactor">
    <cofactor evidence="1">
        <name>Mg(2+)</name>
        <dbReference type="ChEBI" id="CHEBI:18420"/>
    </cofactor>
</comment>
<accession>A0AAW1IJ67</accession>
<proteinExistence type="inferred from homology"/>
<evidence type="ECO:0000259" key="3">
    <source>
        <dbReference type="Pfam" id="PF21530"/>
    </source>
</evidence>
<dbReference type="GO" id="GO:0016787">
    <property type="term" value="F:hydrolase activity"/>
    <property type="evidence" value="ECO:0007669"/>
    <property type="project" value="UniProtKB-KW"/>
</dbReference>
<dbReference type="GO" id="GO:0000723">
    <property type="term" value="P:telomere maintenance"/>
    <property type="evidence" value="ECO:0007669"/>
    <property type="project" value="InterPro"/>
</dbReference>
<keyword evidence="1" id="KW-0233">DNA recombination</keyword>
<dbReference type="GO" id="GO:0006281">
    <property type="term" value="P:DNA repair"/>
    <property type="evidence" value="ECO:0007669"/>
    <property type="project" value="UniProtKB-KW"/>
</dbReference>
<dbReference type="SUPFAM" id="SSF52540">
    <property type="entry name" value="P-loop containing nucleoside triphosphate hydrolases"/>
    <property type="match status" value="1"/>
</dbReference>
<sequence>MGRTSVLLERLLCSSRCASFLIDNSILAGVISPVRKLGNKILGLKNGVVCTANQLRKLFTTILLFCEVTNPKILWAAHWKKLSDDILPRLILEQQDYDKQEMSTKADHLEAKLDDDQRTVFSDVIGSVQKNQGGLYFVYGIDVLLLFIAGRTAHSRFEIPLNLNNSTSCRIYHCSDLAQLIQQTSLIIWNEAPMVHRHAFEANKVFKEKTVILGGDFRKILPIVPCKGRTGIIWSHCKVLKLVKNMRLMHGKDEQENADIEEFSRWVLDIGDGKVPATAKTGKDEKTWISIPDEMIIENTRDSVASIVEEVYPHLLENYTDTAYLQGRAILTPKNKTADEVNTYMLTLIPGEQIVSKNMENISPTEFLNSLMFQVGCPVILLRNINQVVGLCNGTRLTITKIRSRIIKAKVLIGGNTGTIVSIPRIEMTPTDITLPFTIKRHQFPIKDMLTFEKVEVYLPEPVFSNGQLYVVVSRVTSRQGLEISMPSSITTEDPFKRKTKCIVYKEIYTEL</sequence>
<dbReference type="InterPro" id="IPR010285">
    <property type="entry name" value="DNA_helicase_pif1-like_DEAD"/>
</dbReference>
<comment type="similarity">
    <text evidence="1">Belongs to the helicase family.</text>
</comment>
<reference evidence="4" key="1">
    <citation type="submission" date="2024-03" db="EMBL/GenBank/DDBJ databases">
        <title>WGS assembly of Saponaria officinalis var. Norfolk2.</title>
        <authorList>
            <person name="Jenkins J."/>
            <person name="Shu S."/>
            <person name="Grimwood J."/>
            <person name="Barry K."/>
            <person name="Goodstein D."/>
            <person name="Schmutz J."/>
            <person name="Leebens-Mack J."/>
            <person name="Osbourn A."/>
        </authorList>
    </citation>
    <scope>NUCLEOTIDE SEQUENCE [LARGE SCALE GENOMIC DNA]</scope>
    <source>
        <strain evidence="4">JIC</strain>
    </source>
</reference>
<protein>
    <recommendedName>
        <fullName evidence="1">ATP-dependent DNA helicase</fullName>
        <ecNumber evidence="1">5.6.2.3</ecNumber>
    </recommendedName>
</protein>
<keyword evidence="1" id="KW-0234">DNA repair</keyword>